<evidence type="ECO:0000313" key="5">
    <source>
        <dbReference type="EMBL" id="KAF7720630.1"/>
    </source>
</evidence>
<feature type="region of interest" description="Disordered" evidence="3">
    <location>
        <begin position="793"/>
        <end position="818"/>
    </location>
</feature>
<keyword evidence="4" id="KW-0472">Membrane</keyword>
<dbReference type="SUPFAM" id="SSF50965">
    <property type="entry name" value="Galactose oxidase, central domain"/>
    <property type="match status" value="1"/>
</dbReference>
<evidence type="ECO:0000256" key="2">
    <source>
        <dbReference type="ARBA" id="ARBA00022737"/>
    </source>
</evidence>
<reference evidence="5" key="1">
    <citation type="submission" date="2020-01" db="EMBL/GenBank/DDBJ databases">
        <title>Genome Sequencing of Three Apophysomyces-Like Fungal Strains Confirms a Novel Fungal Genus in the Mucoromycota with divergent Burkholderia-like Endosymbiotic Bacteria.</title>
        <authorList>
            <person name="Stajich J.E."/>
            <person name="Macias A.M."/>
            <person name="Carter-House D."/>
            <person name="Lovett B."/>
            <person name="Kasson L.R."/>
            <person name="Berry K."/>
            <person name="Grigoriev I."/>
            <person name="Chang Y."/>
            <person name="Spatafora J."/>
            <person name="Kasson M.T."/>
        </authorList>
    </citation>
    <scope>NUCLEOTIDE SEQUENCE</scope>
    <source>
        <strain evidence="5">NRRL A-21654</strain>
    </source>
</reference>
<keyword evidence="2" id="KW-0677">Repeat</keyword>
<dbReference type="InterPro" id="IPR011043">
    <property type="entry name" value="Gal_Oxase/kelch_b-propeller"/>
</dbReference>
<organism evidence="5 6">
    <name type="scientific">Apophysomyces ossiformis</name>
    <dbReference type="NCBI Taxonomy" id="679940"/>
    <lineage>
        <taxon>Eukaryota</taxon>
        <taxon>Fungi</taxon>
        <taxon>Fungi incertae sedis</taxon>
        <taxon>Mucoromycota</taxon>
        <taxon>Mucoromycotina</taxon>
        <taxon>Mucoromycetes</taxon>
        <taxon>Mucorales</taxon>
        <taxon>Mucorineae</taxon>
        <taxon>Mucoraceae</taxon>
        <taxon>Apophysomyces</taxon>
    </lineage>
</organism>
<dbReference type="Pfam" id="PF24681">
    <property type="entry name" value="Kelch_KLHDC2_KLHL20_DRC7"/>
    <property type="match status" value="1"/>
</dbReference>
<comment type="caution">
    <text evidence="5">The sequence shown here is derived from an EMBL/GenBank/DDBJ whole genome shotgun (WGS) entry which is preliminary data.</text>
</comment>
<dbReference type="OrthoDB" id="432528at2759"/>
<proteinExistence type="predicted"/>
<dbReference type="Proteomes" id="UP000605846">
    <property type="component" value="Unassembled WGS sequence"/>
</dbReference>
<evidence type="ECO:0000256" key="1">
    <source>
        <dbReference type="ARBA" id="ARBA00022441"/>
    </source>
</evidence>
<evidence type="ECO:0000256" key="4">
    <source>
        <dbReference type="SAM" id="Phobius"/>
    </source>
</evidence>
<keyword evidence="4" id="KW-1133">Transmembrane helix</keyword>
<dbReference type="Gene3D" id="2.120.10.80">
    <property type="entry name" value="Kelch-type beta propeller"/>
    <property type="match status" value="2"/>
</dbReference>
<dbReference type="EMBL" id="JABAYA010000456">
    <property type="protein sequence ID" value="KAF7720630.1"/>
    <property type="molecule type" value="Genomic_DNA"/>
</dbReference>
<keyword evidence="6" id="KW-1185">Reference proteome</keyword>
<keyword evidence="4" id="KW-0812">Transmembrane</keyword>
<sequence length="818" mass="93432">MAVYDIVSTNQKFGSAYFQRGGKIYIYGGNDFSGVKTDKLVMLSVPENKTVEIDKVLQTNQGPQDSSLCIAVLLPDNQTFLHFGADSITCGSLTVHRYRFKEANWTTDPVRSETGILPVQRSAFTANLGPDGKIYIYGGKPCNNTALNDFWSYDPQTYIFTQLSSPHAVNGLRMHMATMLPTGVLVVFPGLGNGETVDSAIEDKLPDNMTEAMLYNISAAEWRYRTLGGNVPARRCLASILLGPDQKTIYSYGGINCKDYWELKFYNDLYLLDINSWNWTKYTPAGRAPFYRYAGVSGFINDYQFVTAFGIVASQDKADVNVLQIKNTSASLSFEWLSNIAVQNRGGAEGNVRRTYLISILTPVLAVSTYFLVRIAWIYRSLIEQKLRSLYLKYVWTPRLGEPQWNEIVRLDVRFCFEKTYEPIANFSEPHVTCFTDFDYDCRMFMKKLDLSRYGPTLGPSIAKECHLFAPPDWFRLSPRTQYVNEVIDENNNGTEIYFRVYGNSSRFQVTMYPINMDPNRVVFLDETQDVTVPQICLWRMQESALPQSSTNFGARKQDFIQTLTYQISYRQYLQDYGWNYVGIKPIWNLTSEVSANLSPNLFSRAPLIHGVLEAFIIYRPQSFDVVTVREQKMYTIANTIGTIGGMITLLVSIEEFIFGYRPKSPWGVLQRFACGRIKRSIYSGLYSKLDTLKTPVPFASIVREVFNEKFPKGPFITDPRRNESRHNENGGTDLRVEELEKRMQLMEVILREYYLDIKLFKKLQRTIEENHQKAPSEELPTEENRTSQEMGSFYRNNNSHLSPGESSGLGHCPSATI</sequence>
<evidence type="ECO:0000313" key="6">
    <source>
        <dbReference type="Proteomes" id="UP000605846"/>
    </source>
</evidence>
<feature type="compositionally biased region" description="Polar residues" evidence="3">
    <location>
        <begin position="793"/>
        <end position="806"/>
    </location>
</feature>
<evidence type="ECO:0000256" key="3">
    <source>
        <dbReference type="SAM" id="MobiDB-lite"/>
    </source>
</evidence>
<gene>
    <name evidence="5" type="ORF">EC973_006813</name>
</gene>
<protein>
    <submittedName>
        <fullName evidence="5">Uncharacterized protein</fullName>
    </submittedName>
</protein>
<dbReference type="InterPro" id="IPR015915">
    <property type="entry name" value="Kelch-typ_b-propeller"/>
</dbReference>
<dbReference type="PANTHER" id="PTHR46093:SF18">
    <property type="entry name" value="FIBRONECTIN TYPE-III DOMAIN-CONTAINING PROTEIN"/>
    <property type="match status" value="1"/>
</dbReference>
<name>A0A8H7EP07_9FUNG</name>
<dbReference type="AlphaFoldDB" id="A0A8H7EP07"/>
<accession>A0A8H7EP07</accession>
<keyword evidence="1" id="KW-0880">Kelch repeat</keyword>
<feature type="transmembrane region" description="Helical" evidence="4">
    <location>
        <begin position="356"/>
        <end position="379"/>
    </location>
</feature>
<dbReference type="PANTHER" id="PTHR46093">
    <property type="entry name" value="ACYL-COA-BINDING DOMAIN-CONTAINING PROTEIN 5"/>
    <property type="match status" value="1"/>
</dbReference>